<dbReference type="EMBL" id="JACHKT010000058">
    <property type="protein sequence ID" value="MBB6005704.1"/>
    <property type="molecule type" value="Genomic_DNA"/>
</dbReference>
<reference evidence="1 2" key="1">
    <citation type="submission" date="2020-08" db="EMBL/GenBank/DDBJ databases">
        <title>Functional genomics of gut bacteria from endangered species of beetles.</title>
        <authorList>
            <person name="Carlos-Shanley C."/>
        </authorList>
    </citation>
    <scope>NUCLEOTIDE SEQUENCE [LARGE SCALE GENOMIC DNA]</scope>
    <source>
        <strain evidence="1 2">S00070</strain>
    </source>
</reference>
<dbReference type="RefSeq" id="WP_184137758.1">
    <property type="nucleotide sequence ID" value="NZ_JACHKT010000058.1"/>
</dbReference>
<organism evidence="1 2">
    <name type="scientific">Arcicella rosea</name>
    <dbReference type="NCBI Taxonomy" id="502909"/>
    <lineage>
        <taxon>Bacteria</taxon>
        <taxon>Pseudomonadati</taxon>
        <taxon>Bacteroidota</taxon>
        <taxon>Cytophagia</taxon>
        <taxon>Cytophagales</taxon>
        <taxon>Flectobacillaceae</taxon>
        <taxon>Arcicella</taxon>
    </lineage>
</organism>
<dbReference type="Proteomes" id="UP000524404">
    <property type="component" value="Unassembled WGS sequence"/>
</dbReference>
<dbReference type="AlphaFoldDB" id="A0A841ETK0"/>
<protein>
    <submittedName>
        <fullName evidence="1">Uncharacterized protein</fullName>
    </submittedName>
</protein>
<gene>
    <name evidence="1" type="ORF">HNP25_004383</name>
</gene>
<keyword evidence="2" id="KW-1185">Reference proteome</keyword>
<name>A0A841ETK0_9BACT</name>
<evidence type="ECO:0000313" key="1">
    <source>
        <dbReference type="EMBL" id="MBB6005704.1"/>
    </source>
</evidence>
<comment type="caution">
    <text evidence="1">The sequence shown here is derived from an EMBL/GenBank/DDBJ whole genome shotgun (WGS) entry which is preliminary data.</text>
</comment>
<evidence type="ECO:0000313" key="2">
    <source>
        <dbReference type="Proteomes" id="UP000524404"/>
    </source>
</evidence>
<sequence length="149" mass="17080">MNLFEQAIEKNELLNFALGKDEYFVVDRDCGTHSVISSWINYILPLCKTKGSDYVNIAIEEMITQLVKAIEIEEPKRNENLLYQLHVYYYLDSEKRIKASPLTNLNVLLEKSLNNYVNLLNSKHDSNANAFVNAINLIKSRGGLLTKII</sequence>
<accession>A0A841ETK0</accession>
<proteinExistence type="predicted"/>